<evidence type="ECO:0000256" key="1">
    <source>
        <dbReference type="SAM" id="MobiDB-lite"/>
    </source>
</evidence>
<gene>
    <name evidence="2" type="ORF">B0H63DRAFT_50722</name>
</gene>
<sequence>MGHMNRSPYAPLLPSSFPLPLLLVLYTKVFIHHPIFPALASPVCISLRHGAPLSVCRTHLHPFARTECFPSLYRHVYGHNYLIRFPAHESPLPSNWRPRVPSMRLHSMPNLLCEFLRSYSLLPCEVLRRRLRQRCLYLPGTGMFVSNGSLREGGEKRVWVSYRRCDKNAIREQEPNHPPPTQKKRSTEKAEQTADNKGKHAPSHPLRPIHTPYR</sequence>
<dbReference type="Proteomes" id="UP001285441">
    <property type="component" value="Unassembled WGS sequence"/>
</dbReference>
<reference evidence="2" key="1">
    <citation type="journal article" date="2023" name="Mol. Phylogenet. Evol.">
        <title>Genome-scale phylogeny and comparative genomics of the fungal order Sordariales.</title>
        <authorList>
            <person name="Hensen N."/>
            <person name="Bonometti L."/>
            <person name="Westerberg I."/>
            <person name="Brannstrom I.O."/>
            <person name="Guillou S."/>
            <person name="Cros-Aarteil S."/>
            <person name="Calhoun S."/>
            <person name="Haridas S."/>
            <person name="Kuo A."/>
            <person name="Mondo S."/>
            <person name="Pangilinan J."/>
            <person name="Riley R."/>
            <person name="LaButti K."/>
            <person name="Andreopoulos B."/>
            <person name="Lipzen A."/>
            <person name="Chen C."/>
            <person name="Yan M."/>
            <person name="Daum C."/>
            <person name="Ng V."/>
            <person name="Clum A."/>
            <person name="Steindorff A."/>
            <person name="Ohm R.A."/>
            <person name="Martin F."/>
            <person name="Silar P."/>
            <person name="Natvig D.O."/>
            <person name="Lalanne C."/>
            <person name="Gautier V."/>
            <person name="Ament-Velasquez S.L."/>
            <person name="Kruys A."/>
            <person name="Hutchinson M.I."/>
            <person name="Powell A.J."/>
            <person name="Barry K."/>
            <person name="Miller A.N."/>
            <person name="Grigoriev I.V."/>
            <person name="Debuchy R."/>
            <person name="Gladieux P."/>
            <person name="Hiltunen Thoren M."/>
            <person name="Johannesson H."/>
        </authorList>
    </citation>
    <scope>NUCLEOTIDE SEQUENCE</scope>
    <source>
        <strain evidence="2">CBS 232.78</strain>
    </source>
</reference>
<proteinExistence type="predicted"/>
<evidence type="ECO:0000313" key="2">
    <source>
        <dbReference type="EMBL" id="KAK3394573.1"/>
    </source>
</evidence>
<dbReference type="AlphaFoldDB" id="A0AAE0P744"/>
<dbReference type="EMBL" id="JAULSW010000001">
    <property type="protein sequence ID" value="KAK3394573.1"/>
    <property type="molecule type" value="Genomic_DNA"/>
</dbReference>
<evidence type="ECO:0000313" key="3">
    <source>
        <dbReference type="Proteomes" id="UP001285441"/>
    </source>
</evidence>
<reference evidence="2" key="2">
    <citation type="submission" date="2023-06" db="EMBL/GenBank/DDBJ databases">
        <authorList>
            <consortium name="Lawrence Berkeley National Laboratory"/>
            <person name="Haridas S."/>
            <person name="Hensen N."/>
            <person name="Bonometti L."/>
            <person name="Westerberg I."/>
            <person name="Brannstrom I.O."/>
            <person name="Guillou S."/>
            <person name="Cros-Aarteil S."/>
            <person name="Calhoun S."/>
            <person name="Kuo A."/>
            <person name="Mondo S."/>
            <person name="Pangilinan J."/>
            <person name="Riley R."/>
            <person name="LaButti K."/>
            <person name="Andreopoulos B."/>
            <person name="Lipzen A."/>
            <person name="Chen C."/>
            <person name="Yanf M."/>
            <person name="Daum C."/>
            <person name="Ng V."/>
            <person name="Clum A."/>
            <person name="Steindorff A."/>
            <person name="Ohm R."/>
            <person name="Martin F."/>
            <person name="Silar P."/>
            <person name="Natvig D."/>
            <person name="Lalanne C."/>
            <person name="Gautier V."/>
            <person name="Ament-velasquez S.L."/>
            <person name="Kruys A."/>
            <person name="Hutchinson M.I."/>
            <person name="Powell A.J."/>
            <person name="Barry K."/>
            <person name="Miller A.N."/>
            <person name="Grigoriev I.V."/>
            <person name="Debuchy R."/>
            <person name="Gladieux P."/>
            <person name="Thoren M.H."/>
            <person name="Johannesson H."/>
        </authorList>
    </citation>
    <scope>NUCLEOTIDE SEQUENCE</scope>
    <source>
        <strain evidence="2">CBS 232.78</strain>
    </source>
</reference>
<feature type="compositionally biased region" description="Basic and acidic residues" evidence="1">
    <location>
        <begin position="185"/>
        <end position="198"/>
    </location>
</feature>
<protein>
    <submittedName>
        <fullName evidence="2">Uncharacterized protein</fullName>
    </submittedName>
</protein>
<feature type="region of interest" description="Disordered" evidence="1">
    <location>
        <begin position="169"/>
        <end position="214"/>
    </location>
</feature>
<keyword evidence="3" id="KW-1185">Reference proteome</keyword>
<accession>A0AAE0P744</accession>
<organism evidence="2 3">
    <name type="scientific">Podospora didyma</name>
    <dbReference type="NCBI Taxonomy" id="330526"/>
    <lineage>
        <taxon>Eukaryota</taxon>
        <taxon>Fungi</taxon>
        <taxon>Dikarya</taxon>
        <taxon>Ascomycota</taxon>
        <taxon>Pezizomycotina</taxon>
        <taxon>Sordariomycetes</taxon>
        <taxon>Sordariomycetidae</taxon>
        <taxon>Sordariales</taxon>
        <taxon>Podosporaceae</taxon>
        <taxon>Podospora</taxon>
    </lineage>
</organism>
<name>A0AAE0P744_9PEZI</name>
<comment type="caution">
    <text evidence="2">The sequence shown here is derived from an EMBL/GenBank/DDBJ whole genome shotgun (WGS) entry which is preliminary data.</text>
</comment>